<dbReference type="AlphaFoldDB" id="A0A510JMD5"/>
<name>A0A510JMD5_9FUSO</name>
<proteinExistence type="predicted"/>
<accession>A0A510JMD5</accession>
<dbReference type="Proteomes" id="UP000322617">
    <property type="component" value="Chromosome"/>
</dbReference>
<evidence type="ECO:0000313" key="2">
    <source>
        <dbReference type="Proteomes" id="UP000322617"/>
    </source>
</evidence>
<dbReference type="EMBL" id="AP019827">
    <property type="protein sequence ID" value="BBM40490.1"/>
    <property type="molecule type" value="Genomic_DNA"/>
</dbReference>
<protein>
    <submittedName>
        <fullName evidence="1">Uncharacterized protein</fullName>
    </submittedName>
</protein>
<organism evidence="1 2">
    <name type="scientific">Leptotrichia shahii</name>
    <dbReference type="NCBI Taxonomy" id="157691"/>
    <lineage>
        <taxon>Bacteria</taxon>
        <taxon>Fusobacteriati</taxon>
        <taxon>Fusobacteriota</taxon>
        <taxon>Fusobacteriia</taxon>
        <taxon>Fusobacteriales</taxon>
        <taxon>Leptotrichiaceae</taxon>
        <taxon>Leptotrichia</taxon>
    </lineage>
</organism>
<gene>
    <name evidence="1" type="ORF">JCM16776_0710</name>
</gene>
<dbReference type="STRING" id="1122172.GCA_000373045_00692"/>
<keyword evidence="2" id="KW-1185">Reference proteome</keyword>
<reference evidence="1 2" key="1">
    <citation type="submission" date="2019-07" db="EMBL/GenBank/DDBJ databases">
        <title>Complete Genome Sequence of Leptotrichia shahii Strain JCM 16776.</title>
        <authorList>
            <person name="Watanabe S."/>
            <person name="Cui L."/>
        </authorList>
    </citation>
    <scope>NUCLEOTIDE SEQUENCE [LARGE SCALE GENOMIC DNA]</scope>
    <source>
        <strain evidence="1 2">JCM16776</strain>
    </source>
</reference>
<sequence length="103" mass="10958">MNIINLTPHAINIISGDTTTTIDPSGTVARVATQVVATDNPMLYTQQYGDVQDLPAPQDDTIYIVSALVLARVPDRTDVYAPLTAQAVRNDAGQIIGVPGLVR</sequence>
<evidence type="ECO:0000313" key="1">
    <source>
        <dbReference type="EMBL" id="BBM40490.1"/>
    </source>
</evidence>
<dbReference type="RefSeq" id="WP_018450322.1">
    <property type="nucleotide sequence ID" value="NZ_AP019827.1"/>
</dbReference>
<dbReference type="KEGG" id="lsz:JCM16776_0710"/>